<reference evidence="1 2" key="1">
    <citation type="submission" date="2024-08" db="EMBL/GenBank/DDBJ databases">
        <title>Gnathostoma spinigerum genome.</title>
        <authorList>
            <person name="Gonzalez-Bertolin B."/>
            <person name="Monzon S."/>
            <person name="Zaballos A."/>
            <person name="Jimenez P."/>
            <person name="Dekumyoy P."/>
            <person name="Varona S."/>
            <person name="Cuesta I."/>
            <person name="Sumanam S."/>
            <person name="Adisakwattana P."/>
            <person name="Gasser R.B."/>
            <person name="Hernandez-Gonzalez A."/>
            <person name="Young N.D."/>
            <person name="Perteguer M.J."/>
        </authorList>
    </citation>
    <scope>NUCLEOTIDE SEQUENCE [LARGE SCALE GENOMIC DNA]</scope>
    <source>
        <strain evidence="1">AL3</strain>
        <tissue evidence="1">Liver</tissue>
    </source>
</reference>
<accession>A0ABD6ESN5</accession>
<gene>
    <name evidence="1" type="ORF">AB6A40_007180</name>
</gene>
<keyword evidence="2" id="KW-1185">Reference proteome</keyword>
<organism evidence="1 2">
    <name type="scientific">Gnathostoma spinigerum</name>
    <dbReference type="NCBI Taxonomy" id="75299"/>
    <lineage>
        <taxon>Eukaryota</taxon>
        <taxon>Metazoa</taxon>
        <taxon>Ecdysozoa</taxon>
        <taxon>Nematoda</taxon>
        <taxon>Chromadorea</taxon>
        <taxon>Rhabditida</taxon>
        <taxon>Spirurina</taxon>
        <taxon>Gnathostomatomorpha</taxon>
        <taxon>Gnathostomatoidea</taxon>
        <taxon>Gnathostomatidae</taxon>
        <taxon>Gnathostoma</taxon>
    </lineage>
</organism>
<name>A0ABD6ESN5_9BILA</name>
<dbReference type="AlphaFoldDB" id="A0ABD6ESN5"/>
<evidence type="ECO:0000313" key="1">
    <source>
        <dbReference type="EMBL" id="MFH4980471.1"/>
    </source>
</evidence>
<proteinExistence type="predicted"/>
<sequence length="271" mass="31132">MNDVNFNTEYVVEEYLRDGHEFTAVCSKNGLVGIIASIDPSKTVFECIKDQIPYGLEYLNTEQTRDVFPGVESFAIQCMKTLFHQPICALVFIRGFYQSHSNIYFIGASLEPRSKTMCKLMQQSHKPFSWESIQLTNVLHTMDLKIDLRDSFSEHSSNYNMVINFPTSEGILLHQTSIRKRNAMIRVAWRVSEGEEIFDSDSVDDNILQVFMSHTNRDELLSELNDVMTMTDIAVDRLCLIDKHNVCRRVQHRLACRTNGAQLVRSCTTVD</sequence>
<evidence type="ECO:0000313" key="2">
    <source>
        <dbReference type="Proteomes" id="UP001608902"/>
    </source>
</evidence>
<dbReference type="Proteomes" id="UP001608902">
    <property type="component" value="Unassembled WGS sequence"/>
</dbReference>
<protein>
    <submittedName>
        <fullName evidence="1">Uncharacterized protein</fullName>
    </submittedName>
</protein>
<dbReference type="EMBL" id="JBGFUD010005598">
    <property type="protein sequence ID" value="MFH4980471.1"/>
    <property type="molecule type" value="Genomic_DNA"/>
</dbReference>
<comment type="caution">
    <text evidence="1">The sequence shown here is derived from an EMBL/GenBank/DDBJ whole genome shotgun (WGS) entry which is preliminary data.</text>
</comment>